<dbReference type="EMBL" id="SNZR01000013">
    <property type="protein sequence ID" value="TDR89545.1"/>
    <property type="molecule type" value="Genomic_DNA"/>
</dbReference>
<sequence>MSTNDPARPSSRRSFLAGLYAAFTVAPVTMAWASPLHPADRAILTWLGACSAYNREPDDLPDGVTDPLLIALDGTEDAIRNLPPSIMSAAAVLLVEITYETSPTLRDDPARLRIFAALQPHLSGFIGRIVSDLLDNPDRPFRESLVWRLRSGEIQA</sequence>
<dbReference type="AlphaFoldDB" id="A0A4R7BXT6"/>
<evidence type="ECO:0000313" key="1">
    <source>
        <dbReference type="EMBL" id="TDR89545.1"/>
    </source>
</evidence>
<reference evidence="1 2" key="1">
    <citation type="submission" date="2019-03" db="EMBL/GenBank/DDBJ databases">
        <title>Genomic Encyclopedia of Type Strains, Phase IV (KMG-IV): sequencing the most valuable type-strain genomes for metagenomic binning, comparative biology and taxonomic classification.</title>
        <authorList>
            <person name="Goeker M."/>
        </authorList>
    </citation>
    <scope>NUCLEOTIDE SEQUENCE [LARGE SCALE GENOMIC DNA]</scope>
    <source>
        <strain evidence="1 2">DSM 25903</strain>
    </source>
</reference>
<proteinExistence type="predicted"/>
<dbReference type="RefSeq" id="WP_133770237.1">
    <property type="nucleotide sequence ID" value="NZ_SNZR01000013.1"/>
</dbReference>
<accession>A0A4R7BXT6</accession>
<evidence type="ECO:0000313" key="2">
    <source>
        <dbReference type="Proteomes" id="UP000295122"/>
    </source>
</evidence>
<dbReference type="Proteomes" id="UP000295122">
    <property type="component" value="Unassembled WGS sequence"/>
</dbReference>
<gene>
    <name evidence="1" type="ORF">EV668_2375</name>
</gene>
<comment type="caution">
    <text evidence="1">The sequence shown here is derived from an EMBL/GenBank/DDBJ whole genome shotgun (WGS) entry which is preliminary data.</text>
</comment>
<protein>
    <submittedName>
        <fullName evidence="1">Uncharacterized protein</fullName>
    </submittedName>
</protein>
<dbReference type="InterPro" id="IPR006311">
    <property type="entry name" value="TAT_signal"/>
</dbReference>
<keyword evidence="2" id="KW-1185">Reference proteome</keyword>
<name>A0A4R7BXT6_9HYPH</name>
<organism evidence="1 2">
    <name type="scientific">Enterovirga rhinocerotis</name>
    <dbReference type="NCBI Taxonomy" id="1339210"/>
    <lineage>
        <taxon>Bacteria</taxon>
        <taxon>Pseudomonadati</taxon>
        <taxon>Pseudomonadota</taxon>
        <taxon>Alphaproteobacteria</taxon>
        <taxon>Hyphomicrobiales</taxon>
        <taxon>Methylobacteriaceae</taxon>
        <taxon>Enterovirga</taxon>
    </lineage>
</organism>
<dbReference type="PROSITE" id="PS51318">
    <property type="entry name" value="TAT"/>
    <property type="match status" value="1"/>
</dbReference>